<reference evidence="1 2" key="1">
    <citation type="submission" date="2020-01" db="EMBL/GenBank/DDBJ databases">
        <title>Genome sequencing of strain KACC 21507.</title>
        <authorList>
            <person name="Heo J."/>
            <person name="Kim S.-J."/>
            <person name="Kim J.-S."/>
            <person name="Hong S.-B."/>
            <person name="Kwon S.-W."/>
        </authorList>
    </citation>
    <scope>NUCLEOTIDE SEQUENCE [LARGE SCALE GENOMIC DNA]</scope>
    <source>
        <strain evidence="1 2">KACC 21507</strain>
    </source>
</reference>
<dbReference type="EMBL" id="CP047652">
    <property type="protein sequence ID" value="QHI95792.1"/>
    <property type="molecule type" value="Genomic_DNA"/>
</dbReference>
<proteinExistence type="predicted"/>
<dbReference type="KEGG" id="bomb:GT348_05610"/>
<accession>A0A6P1NJD9</accession>
<name>A0A6P1NJD9_9PROT</name>
<sequence>MLSHQNYDSIHKRFYWLISSILLGGALSACQSGAEPDRQDPYFVGPSNYSEILPDAKSATNQYHSAKKGESSSSPIAFHSTPTVSYEDNTLDENISSSIELADYYAAVKQAGWQRWLQAEGPYTVLALPNEILEDYSRKVPGGLMAPSNQKQLSRFIGGTILIGNYSLPSLRKRAQFLNGNVEATTLSGTKIFLRPLPSGEVIVITPQGGMTRFTGQVYPQSNGTLYLLNSIPASEKINIAP</sequence>
<evidence type="ECO:0008006" key="3">
    <source>
        <dbReference type="Google" id="ProtNLM"/>
    </source>
</evidence>
<dbReference type="AlphaFoldDB" id="A0A6P1NJD9"/>
<organism evidence="1 2">
    <name type="scientific">Aristophania vespae</name>
    <dbReference type="NCBI Taxonomy" id="2697033"/>
    <lineage>
        <taxon>Bacteria</taxon>
        <taxon>Pseudomonadati</taxon>
        <taxon>Pseudomonadota</taxon>
        <taxon>Alphaproteobacteria</taxon>
        <taxon>Acetobacterales</taxon>
        <taxon>Acetobacteraceae</taxon>
        <taxon>Aristophania</taxon>
    </lineage>
</organism>
<evidence type="ECO:0000313" key="2">
    <source>
        <dbReference type="Proteomes" id="UP000463975"/>
    </source>
</evidence>
<protein>
    <recommendedName>
        <fullName evidence="3">FAS1 domain-containing protein</fullName>
    </recommendedName>
</protein>
<dbReference type="Gene3D" id="2.30.180.10">
    <property type="entry name" value="FAS1 domain"/>
    <property type="match status" value="1"/>
</dbReference>
<dbReference type="SUPFAM" id="SSF82153">
    <property type="entry name" value="FAS1 domain"/>
    <property type="match status" value="1"/>
</dbReference>
<gene>
    <name evidence="1" type="ORF">GT348_05610</name>
</gene>
<evidence type="ECO:0000313" key="1">
    <source>
        <dbReference type="EMBL" id="QHI95792.1"/>
    </source>
</evidence>
<dbReference type="Proteomes" id="UP000463975">
    <property type="component" value="Chromosome"/>
</dbReference>
<dbReference type="InterPro" id="IPR036378">
    <property type="entry name" value="FAS1_dom_sf"/>
</dbReference>
<keyword evidence="2" id="KW-1185">Reference proteome</keyword>
<dbReference type="RefSeq" id="WP_160618867.1">
    <property type="nucleotide sequence ID" value="NZ_CP047652.1"/>
</dbReference>